<feature type="domain" description="Protein kinase" evidence="1">
    <location>
        <begin position="15"/>
        <end position="189"/>
    </location>
</feature>
<dbReference type="Proteomes" id="UP000276834">
    <property type="component" value="Unassembled WGS sequence"/>
</dbReference>
<dbReference type="EMBL" id="QUSF01000007">
    <property type="protein sequence ID" value="RLW07831.1"/>
    <property type="molecule type" value="Genomic_DNA"/>
</dbReference>
<dbReference type="SMART" id="SM00220">
    <property type="entry name" value="S_TKc"/>
    <property type="match status" value="1"/>
</dbReference>
<keyword evidence="3" id="KW-1185">Reference proteome</keyword>
<accession>A0A3L8ST51</accession>
<organism evidence="2 3">
    <name type="scientific">Chloebia gouldiae</name>
    <name type="common">Gouldian finch</name>
    <name type="synonym">Erythrura gouldiae</name>
    <dbReference type="NCBI Taxonomy" id="44316"/>
    <lineage>
        <taxon>Eukaryota</taxon>
        <taxon>Metazoa</taxon>
        <taxon>Chordata</taxon>
        <taxon>Craniata</taxon>
        <taxon>Vertebrata</taxon>
        <taxon>Euteleostomi</taxon>
        <taxon>Archelosauria</taxon>
        <taxon>Archosauria</taxon>
        <taxon>Dinosauria</taxon>
        <taxon>Saurischia</taxon>
        <taxon>Theropoda</taxon>
        <taxon>Coelurosauria</taxon>
        <taxon>Aves</taxon>
        <taxon>Neognathae</taxon>
        <taxon>Neoaves</taxon>
        <taxon>Telluraves</taxon>
        <taxon>Australaves</taxon>
        <taxon>Passeriformes</taxon>
        <taxon>Passeroidea</taxon>
        <taxon>Passeridae</taxon>
        <taxon>Chloebia</taxon>
    </lineage>
</organism>
<dbReference type="GO" id="GO:0004672">
    <property type="term" value="F:protein kinase activity"/>
    <property type="evidence" value="ECO:0007669"/>
    <property type="project" value="InterPro"/>
</dbReference>
<comment type="caution">
    <text evidence="2">The sequence shown here is derived from an EMBL/GenBank/DDBJ whole genome shotgun (WGS) entry which is preliminary data.</text>
</comment>
<dbReference type="Pfam" id="PF00069">
    <property type="entry name" value="Pkinase"/>
    <property type="match status" value="1"/>
</dbReference>
<dbReference type="PROSITE" id="PS50011">
    <property type="entry name" value="PROTEIN_KINASE_DOM"/>
    <property type="match status" value="1"/>
</dbReference>
<evidence type="ECO:0000313" key="2">
    <source>
        <dbReference type="EMBL" id="RLW07831.1"/>
    </source>
</evidence>
<sequence>MPRLFWDDAVAKGLASALLKKYWGPFSVVRRCINRETGQQFAVKIVDVAKFTSSPGLSTEGGASGTFQDTQFSSVELFLEEFHLGDQELLRDAHQRMVDLKREASICHMLKHPHIVELLETYSSDGMLYMVFEFMDGADLCFEIVKRADAGFVYSEAVASHYMRQILEALRYCHDNNIIHRDVKSLLDP</sequence>
<dbReference type="InterPro" id="IPR000719">
    <property type="entry name" value="Prot_kinase_dom"/>
</dbReference>
<reference evidence="2 3" key="1">
    <citation type="journal article" date="2018" name="Proc. R. Soc. B">
        <title>A non-coding region near Follistatin controls head colour polymorphism in the Gouldian finch.</title>
        <authorList>
            <person name="Toomey M.B."/>
            <person name="Marques C.I."/>
            <person name="Andrade P."/>
            <person name="Araujo P.M."/>
            <person name="Sabatino S."/>
            <person name="Gazda M.A."/>
            <person name="Afonso S."/>
            <person name="Lopes R.J."/>
            <person name="Corbo J.C."/>
            <person name="Carneiro M."/>
        </authorList>
    </citation>
    <scope>NUCLEOTIDE SEQUENCE [LARGE SCALE GENOMIC DNA]</scope>
    <source>
        <strain evidence="2">Red01</strain>
        <tissue evidence="2">Muscle</tissue>
    </source>
</reference>
<dbReference type="Gene3D" id="3.30.200.20">
    <property type="entry name" value="Phosphorylase Kinase, domain 1"/>
    <property type="match status" value="1"/>
</dbReference>
<protein>
    <recommendedName>
        <fullName evidence="1">Protein kinase domain-containing protein</fullName>
    </recommendedName>
</protein>
<evidence type="ECO:0000313" key="3">
    <source>
        <dbReference type="Proteomes" id="UP000276834"/>
    </source>
</evidence>
<dbReference type="FunFam" id="1.10.510.10:FF:001592">
    <property type="entry name" value="Peripheral plasma membrane protein CASK"/>
    <property type="match status" value="1"/>
</dbReference>
<dbReference type="Gene3D" id="1.10.510.10">
    <property type="entry name" value="Transferase(Phosphotransferase) domain 1"/>
    <property type="match status" value="1"/>
</dbReference>
<proteinExistence type="predicted"/>
<evidence type="ECO:0000259" key="1">
    <source>
        <dbReference type="PROSITE" id="PS50011"/>
    </source>
</evidence>
<gene>
    <name evidence="2" type="ORF">DV515_00003565</name>
</gene>
<dbReference type="PANTHER" id="PTHR24347">
    <property type="entry name" value="SERINE/THREONINE-PROTEIN KINASE"/>
    <property type="match status" value="1"/>
</dbReference>
<dbReference type="InterPro" id="IPR011009">
    <property type="entry name" value="Kinase-like_dom_sf"/>
</dbReference>
<dbReference type="OrthoDB" id="336747at2759"/>
<name>A0A3L8ST51_CHLGU</name>
<dbReference type="AlphaFoldDB" id="A0A3L8ST51"/>
<dbReference type="SUPFAM" id="SSF56112">
    <property type="entry name" value="Protein kinase-like (PK-like)"/>
    <property type="match status" value="1"/>
</dbReference>
<dbReference type="GO" id="GO:0005524">
    <property type="term" value="F:ATP binding"/>
    <property type="evidence" value="ECO:0007669"/>
    <property type="project" value="InterPro"/>
</dbReference>